<dbReference type="Gene3D" id="2.60.40.420">
    <property type="entry name" value="Cupredoxins - blue copper proteins"/>
    <property type="match status" value="1"/>
</dbReference>
<evidence type="ECO:0000313" key="1">
    <source>
        <dbReference type="EMBL" id="PYH75989.1"/>
    </source>
</evidence>
<dbReference type="InterPro" id="IPR008972">
    <property type="entry name" value="Cupredoxin"/>
</dbReference>
<dbReference type="SUPFAM" id="SSF49503">
    <property type="entry name" value="Cupredoxins"/>
    <property type="match status" value="1"/>
</dbReference>
<dbReference type="OrthoDB" id="2331100at2759"/>
<name>A0A319BWP9_9EURO</name>
<keyword evidence="2" id="KW-1185">Reference proteome</keyword>
<proteinExistence type="predicted"/>
<dbReference type="PANTHER" id="PTHR34883:SF16">
    <property type="entry name" value="RICH PROTEIN, PUTATIVE-RELATED"/>
    <property type="match status" value="1"/>
</dbReference>
<gene>
    <name evidence="1" type="ORF">BO82DRAFT_241752</name>
</gene>
<dbReference type="PANTHER" id="PTHR34883">
    <property type="entry name" value="SERINE-RICH PROTEIN, PUTATIVE-RELATED-RELATED"/>
    <property type="match status" value="1"/>
</dbReference>
<feature type="non-terminal residue" evidence="1">
    <location>
        <position position="111"/>
    </location>
</feature>
<dbReference type="RefSeq" id="XP_025486189.1">
    <property type="nucleotide sequence ID" value="XM_025630794.1"/>
</dbReference>
<feature type="non-terminal residue" evidence="1">
    <location>
        <position position="1"/>
    </location>
</feature>
<dbReference type="GeneID" id="37133535"/>
<dbReference type="AlphaFoldDB" id="A0A319BWP9"/>
<evidence type="ECO:0000313" key="2">
    <source>
        <dbReference type="Proteomes" id="UP000248340"/>
    </source>
</evidence>
<dbReference type="EMBL" id="KZ821770">
    <property type="protein sequence ID" value="PYH75989.1"/>
    <property type="molecule type" value="Genomic_DNA"/>
</dbReference>
<reference evidence="1 2" key="1">
    <citation type="submission" date="2016-12" db="EMBL/GenBank/DDBJ databases">
        <title>The genomes of Aspergillus section Nigri reveals drivers in fungal speciation.</title>
        <authorList>
            <consortium name="DOE Joint Genome Institute"/>
            <person name="Vesth T.C."/>
            <person name="Nybo J."/>
            <person name="Theobald S."/>
            <person name="Brandl J."/>
            <person name="Frisvad J.C."/>
            <person name="Nielsen K.F."/>
            <person name="Lyhne E.K."/>
            <person name="Kogle M.E."/>
            <person name="Kuo A."/>
            <person name="Riley R."/>
            <person name="Clum A."/>
            <person name="Nolan M."/>
            <person name="Lipzen A."/>
            <person name="Salamov A."/>
            <person name="Henrissat B."/>
            <person name="Wiebenga A."/>
            <person name="De Vries R.P."/>
            <person name="Grigoriev I.V."/>
            <person name="Mortensen U.H."/>
            <person name="Andersen M.R."/>
            <person name="Baker S.E."/>
        </authorList>
    </citation>
    <scope>NUCLEOTIDE SEQUENCE [LARGE SCALE GENOMIC DNA]</scope>
    <source>
        <strain evidence="1 2">CBS 121591</strain>
    </source>
</reference>
<sequence length="111" mass="12432">VAVGCHNSLLFHPNRINANIGDQVTFNFCSLNHTLTQSTLERPCSSVSKFDTGFNQYNPDDVKHLALTLTVNTLDPQWFFCDQSQPISHCHEGMVFALNPGNEMDTFLMNA</sequence>
<dbReference type="VEuPathDB" id="FungiDB:BO82DRAFT_241752"/>
<accession>A0A319BWP9</accession>
<protein>
    <recommendedName>
        <fullName evidence="3">Cupredoxin</fullName>
    </recommendedName>
</protein>
<dbReference type="Proteomes" id="UP000248340">
    <property type="component" value="Unassembled WGS sequence"/>
</dbReference>
<dbReference type="STRING" id="1448315.A0A319BWP9"/>
<evidence type="ECO:0008006" key="3">
    <source>
        <dbReference type="Google" id="ProtNLM"/>
    </source>
</evidence>
<dbReference type="InterPro" id="IPR052953">
    <property type="entry name" value="Ser-rich/MCO-related"/>
</dbReference>
<organism evidence="1 2">
    <name type="scientific">Aspergillus uvarum CBS 121591</name>
    <dbReference type="NCBI Taxonomy" id="1448315"/>
    <lineage>
        <taxon>Eukaryota</taxon>
        <taxon>Fungi</taxon>
        <taxon>Dikarya</taxon>
        <taxon>Ascomycota</taxon>
        <taxon>Pezizomycotina</taxon>
        <taxon>Eurotiomycetes</taxon>
        <taxon>Eurotiomycetidae</taxon>
        <taxon>Eurotiales</taxon>
        <taxon>Aspergillaceae</taxon>
        <taxon>Aspergillus</taxon>
        <taxon>Aspergillus subgen. Circumdati</taxon>
    </lineage>
</organism>